<dbReference type="EMBL" id="CAJVQC010019677">
    <property type="protein sequence ID" value="CAG8702919.1"/>
    <property type="molecule type" value="Genomic_DNA"/>
</dbReference>
<dbReference type="Proteomes" id="UP000789920">
    <property type="component" value="Unassembled WGS sequence"/>
</dbReference>
<reference evidence="1" key="1">
    <citation type="submission" date="2021-06" db="EMBL/GenBank/DDBJ databases">
        <authorList>
            <person name="Kallberg Y."/>
            <person name="Tangrot J."/>
            <person name="Rosling A."/>
        </authorList>
    </citation>
    <scope>NUCLEOTIDE SEQUENCE</scope>
    <source>
        <strain evidence="1">MA461A</strain>
    </source>
</reference>
<gene>
    <name evidence="1" type="ORF">RPERSI_LOCUS10107</name>
</gene>
<keyword evidence="2" id="KW-1185">Reference proteome</keyword>
<proteinExistence type="predicted"/>
<sequence length="133" mass="14849">VIALSSEDLIEARLNLADFTRSDLTDSIAAKTNKERASDSVKARSDLTDPSSDSIYSNNVRANNNTAVRASKLNKEKVNKTVDYSKKERVDMIVNYSKEKADETVTLAKKWQIKQLTLAKKGQMKQLTLVKKG</sequence>
<evidence type="ECO:0000313" key="1">
    <source>
        <dbReference type="EMBL" id="CAG8702919.1"/>
    </source>
</evidence>
<name>A0ACA9PCM3_9GLOM</name>
<evidence type="ECO:0000313" key="2">
    <source>
        <dbReference type="Proteomes" id="UP000789920"/>
    </source>
</evidence>
<organism evidence="1 2">
    <name type="scientific">Racocetra persica</name>
    <dbReference type="NCBI Taxonomy" id="160502"/>
    <lineage>
        <taxon>Eukaryota</taxon>
        <taxon>Fungi</taxon>
        <taxon>Fungi incertae sedis</taxon>
        <taxon>Mucoromycota</taxon>
        <taxon>Glomeromycotina</taxon>
        <taxon>Glomeromycetes</taxon>
        <taxon>Diversisporales</taxon>
        <taxon>Gigasporaceae</taxon>
        <taxon>Racocetra</taxon>
    </lineage>
</organism>
<accession>A0ACA9PCM3</accession>
<comment type="caution">
    <text evidence="1">The sequence shown here is derived from an EMBL/GenBank/DDBJ whole genome shotgun (WGS) entry which is preliminary data.</text>
</comment>
<protein>
    <submittedName>
        <fullName evidence="1">32949_t:CDS:1</fullName>
    </submittedName>
</protein>
<feature type="non-terminal residue" evidence="1">
    <location>
        <position position="1"/>
    </location>
</feature>